<keyword evidence="2" id="KW-1185">Reference proteome</keyword>
<evidence type="ECO:0000313" key="2">
    <source>
        <dbReference type="Proteomes" id="UP000826271"/>
    </source>
</evidence>
<evidence type="ECO:0000313" key="1">
    <source>
        <dbReference type="EMBL" id="KAG8372340.1"/>
    </source>
</evidence>
<gene>
    <name evidence="1" type="ORF">BUALT_Bualt12G0055900</name>
</gene>
<name>A0AAV6WZC6_9LAMI</name>
<accession>A0AAV6WZC6</accession>
<dbReference type="AlphaFoldDB" id="A0AAV6WZC6"/>
<dbReference type="EMBL" id="WHWC01000012">
    <property type="protein sequence ID" value="KAG8372340.1"/>
    <property type="molecule type" value="Genomic_DNA"/>
</dbReference>
<comment type="caution">
    <text evidence="1">The sequence shown here is derived from an EMBL/GenBank/DDBJ whole genome shotgun (WGS) entry which is preliminary data.</text>
</comment>
<dbReference type="Proteomes" id="UP000826271">
    <property type="component" value="Unassembled WGS sequence"/>
</dbReference>
<proteinExistence type="predicted"/>
<sequence length="187" mass="21965">MQYRKLLIDDAEKKTSSGICLVFDPSKSSHYQVICFRQDKNVKWPELGECSQNPSPGVKMNYVMESNGYLHYIAQSLHSDKNYICVYEMNEDDFSWFIKYRVDLNPISATFAVNNWKAISVLGIIRGEKEENSLLLFHVPGKIMFYRFFDEIFDAFVDFTREMYYQKGILQFGAKHLYQFIETLVPV</sequence>
<protein>
    <recommendedName>
        <fullName evidence="3">F-box associated domain-containing protein</fullName>
    </recommendedName>
</protein>
<evidence type="ECO:0008006" key="3">
    <source>
        <dbReference type="Google" id="ProtNLM"/>
    </source>
</evidence>
<organism evidence="1 2">
    <name type="scientific">Buddleja alternifolia</name>
    <dbReference type="NCBI Taxonomy" id="168488"/>
    <lineage>
        <taxon>Eukaryota</taxon>
        <taxon>Viridiplantae</taxon>
        <taxon>Streptophyta</taxon>
        <taxon>Embryophyta</taxon>
        <taxon>Tracheophyta</taxon>
        <taxon>Spermatophyta</taxon>
        <taxon>Magnoliopsida</taxon>
        <taxon>eudicotyledons</taxon>
        <taxon>Gunneridae</taxon>
        <taxon>Pentapetalae</taxon>
        <taxon>asterids</taxon>
        <taxon>lamiids</taxon>
        <taxon>Lamiales</taxon>
        <taxon>Scrophulariaceae</taxon>
        <taxon>Buddlejeae</taxon>
        <taxon>Buddleja</taxon>
    </lineage>
</organism>
<reference evidence="1" key="1">
    <citation type="submission" date="2019-10" db="EMBL/GenBank/DDBJ databases">
        <authorList>
            <person name="Zhang R."/>
            <person name="Pan Y."/>
            <person name="Wang J."/>
            <person name="Ma R."/>
            <person name="Yu S."/>
        </authorList>
    </citation>
    <scope>NUCLEOTIDE SEQUENCE</scope>
    <source>
        <strain evidence="1">LA-IB0</strain>
        <tissue evidence="1">Leaf</tissue>
    </source>
</reference>